<evidence type="ECO:0000313" key="8">
    <source>
        <dbReference type="Proteomes" id="UP000010301"/>
    </source>
</evidence>
<dbReference type="SUPFAM" id="SSF103473">
    <property type="entry name" value="MFS general substrate transporter"/>
    <property type="match status" value="1"/>
</dbReference>
<evidence type="ECO:0000313" key="7">
    <source>
        <dbReference type="EMBL" id="EEH63404.1"/>
    </source>
</evidence>
<dbReference type="EMBL" id="ACFG01000034">
    <property type="protein sequence ID" value="EEH63404.1"/>
    <property type="molecule type" value="Genomic_DNA"/>
</dbReference>
<keyword evidence="2 5" id="KW-0812">Transmembrane</keyword>
<dbReference type="HOGENOM" id="CLU_000960_2_6_11"/>
<dbReference type="STRING" id="525245.HMPREF0044_1328"/>
<dbReference type="AlphaFoldDB" id="C0W1N8"/>
<dbReference type="Gene3D" id="1.20.1250.20">
    <property type="entry name" value="MFS general substrate transporter like domains"/>
    <property type="match status" value="2"/>
</dbReference>
<name>C0W1N8_9ACTO</name>
<feature type="transmembrane region" description="Helical" evidence="5">
    <location>
        <begin position="334"/>
        <end position="357"/>
    </location>
</feature>
<feature type="transmembrane region" description="Helical" evidence="5">
    <location>
        <begin position="84"/>
        <end position="106"/>
    </location>
</feature>
<feature type="transmembrane region" description="Helical" evidence="5">
    <location>
        <begin position="271"/>
        <end position="293"/>
    </location>
</feature>
<dbReference type="eggNOG" id="COG2814">
    <property type="taxonomic scope" value="Bacteria"/>
</dbReference>
<feature type="transmembrane region" description="Helical" evidence="5">
    <location>
        <begin position="112"/>
        <end position="133"/>
    </location>
</feature>
<accession>C0W1N8</accession>
<feature type="transmembrane region" description="Helical" evidence="5">
    <location>
        <begin position="305"/>
        <end position="322"/>
    </location>
</feature>
<sequence>MKPMTHSFSGQLSNRTLLSVAAFALITGFAFEAMATTNAMPAVIRDLGSDTWFSLAAGVVLAGQILTTVFAGWLSDRFDVARPLFLGVSGFILGSLLAGLAPNLLVFVVARILQGLGIGFTIVPLYVMIGALIEAEFRPKLFASFSYAWVIPSMIGPALAGYVVQHWHWRLVFLLVLPLSFVGCVPLFPLVKRMPARADFSSEGGVDNSQRPPLLPTVALSLSIALMQFAGGTAGRFSLILGVFAIGLFAYGIISLFPVETFKAAQGVGAMFATRFLLMATMIGTEFFIPLILNREHAWSLEHTGWVLTLGTLTWTLGSFIQSRISGLKWRLRLPIIGAVVVFASAVSLIALPFPGLSPYPSLVGWGVMGLGMGMMTATISDLSLAITPQENHGDVSSKLQLADAAGPAVATGLFGLALGVWGNFVASSTAEIPEYLPAPVLASLFALLGIYSAWQNRSLVIPKRC</sequence>
<dbReference type="PROSITE" id="PS50850">
    <property type="entry name" value="MFS"/>
    <property type="match status" value="1"/>
</dbReference>
<feature type="transmembrane region" description="Helical" evidence="5">
    <location>
        <begin position="437"/>
        <end position="455"/>
    </location>
</feature>
<evidence type="ECO:0000256" key="1">
    <source>
        <dbReference type="ARBA" id="ARBA00004651"/>
    </source>
</evidence>
<organism evidence="7 8">
    <name type="scientific">Gleimia coleocanis DSM 15436</name>
    <dbReference type="NCBI Taxonomy" id="525245"/>
    <lineage>
        <taxon>Bacteria</taxon>
        <taxon>Bacillati</taxon>
        <taxon>Actinomycetota</taxon>
        <taxon>Actinomycetes</taxon>
        <taxon>Actinomycetales</taxon>
        <taxon>Actinomycetaceae</taxon>
        <taxon>Gleimia</taxon>
    </lineage>
</organism>
<evidence type="ECO:0000256" key="3">
    <source>
        <dbReference type="ARBA" id="ARBA00022989"/>
    </source>
</evidence>
<feature type="transmembrane region" description="Helical" evidence="5">
    <location>
        <begin position="145"/>
        <end position="165"/>
    </location>
</feature>
<dbReference type="InterPro" id="IPR036259">
    <property type="entry name" value="MFS_trans_sf"/>
</dbReference>
<keyword evidence="3 5" id="KW-1133">Transmembrane helix</keyword>
<feature type="domain" description="Major facilitator superfamily (MFS) profile" evidence="6">
    <location>
        <begin position="16"/>
        <end position="458"/>
    </location>
</feature>
<protein>
    <submittedName>
        <fullName evidence="7">Transporter, major facilitator family protein</fullName>
    </submittedName>
</protein>
<keyword evidence="8" id="KW-1185">Reference proteome</keyword>
<comment type="caution">
    <text evidence="7">The sequence shown here is derived from an EMBL/GenBank/DDBJ whole genome shotgun (WGS) entry which is preliminary data.</text>
</comment>
<feature type="transmembrane region" description="Helical" evidence="5">
    <location>
        <begin position="363"/>
        <end position="385"/>
    </location>
</feature>
<proteinExistence type="predicted"/>
<feature type="transmembrane region" description="Helical" evidence="5">
    <location>
        <begin position="405"/>
        <end position="425"/>
    </location>
</feature>
<dbReference type="InterPro" id="IPR011701">
    <property type="entry name" value="MFS"/>
</dbReference>
<dbReference type="GO" id="GO:0005886">
    <property type="term" value="C:plasma membrane"/>
    <property type="evidence" value="ECO:0007669"/>
    <property type="project" value="UniProtKB-SubCell"/>
</dbReference>
<dbReference type="Pfam" id="PF07690">
    <property type="entry name" value="MFS_1"/>
    <property type="match status" value="1"/>
</dbReference>
<feature type="transmembrane region" description="Helical" evidence="5">
    <location>
        <begin position="51"/>
        <end position="72"/>
    </location>
</feature>
<comment type="subcellular location">
    <subcellularLocation>
        <location evidence="1">Cell membrane</location>
        <topology evidence="1">Multi-pass membrane protein</topology>
    </subcellularLocation>
</comment>
<evidence type="ECO:0000256" key="4">
    <source>
        <dbReference type="ARBA" id="ARBA00023136"/>
    </source>
</evidence>
<evidence type="ECO:0000256" key="5">
    <source>
        <dbReference type="SAM" id="Phobius"/>
    </source>
</evidence>
<evidence type="ECO:0000259" key="6">
    <source>
        <dbReference type="PROSITE" id="PS50850"/>
    </source>
</evidence>
<dbReference type="InterPro" id="IPR020846">
    <property type="entry name" value="MFS_dom"/>
</dbReference>
<keyword evidence="4 5" id="KW-0472">Membrane</keyword>
<feature type="transmembrane region" description="Helical" evidence="5">
    <location>
        <begin position="237"/>
        <end position="259"/>
    </location>
</feature>
<gene>
    <name evidence="7" type="ORF">HMPREF0044_1328</name>
</gene>
<dbReference type="Proteomes" id="UP000010301">
    <property type="component" value="Unassembled WGS sequence"/>
</dbReference>
<dbReference type="PANTHER" id="PTHR23501">
    <property type="entry name" value="MAJOR FACILITATOR SUPERFAMILY"/>
    <property type="match status" value="1"/>
</dbReference>
<evidence type="ECO:0000256" key="2">
    <source>
        <dbReference type="ARBA" id="ARBA00022692"/>
    </source>
</evidence>
<dbReference type="GO" id="GO:0022857">
    <property type="term" value="F:transmembrane transporter activity"/>
    <property type="evidence" value="ECO:0007669"/>
    <property type="project" value="InterPro"/>
</dbReference>
<reference evidence="7 8" key="1">
    <citation type="submission" date="2009-01" db="EMBL/GenBank/DDBJ databases">
        <authorList>
            <person name="Qin X."/>
            <person name="Bachman B."/>
            <person name="Battles P."/>
            <person name="Bell A."/>
            <person name="Bess C."/>
            <person name="Bickham C."/>
            <person name="Chaboub L."/>
            <person name="Chen D."/>
            <person name="Coyle M."/>
            <person name="Deiros D.R."/>
            <person name="Dinh H."/>
            <person name="Forbes L."/>
            <person name="Fowler G."/>
            <person name="Francisco L."/>
            <person name="Fu Q."/>
            <person name="Gubbala S."/>
            <person name="Hale W."/>
            <person name="Han Y."/>
            <person name="Hemphill L."/>
            <person name="Highlander S.K."/>
            <person name="Hirani K."/>
            <person name="Hogues M."/>
            <person name="Jackson L."/>
            <person name="Jakkamsetti A."/>
            <person name="Javaid M."/>
            <person name="Jiang H."/>
            <person name="Korchina V."/>
            <person name="Kovar C."/>
            <person name="Lara F."/>
            <person name="Lee S."/>
            <person name="Mata R."/>
            <person name="Mathew T."/>
            <person name="Moen C."/>
            <person name="Morales K."/>
            <person name="Munidasa M."/>
            <person name="Nazareth L."/>
            <person name="Ngo R."/>
            <person name="Nguyen L."/>
            <person name="Okwuonu G."/>
            <person name="Ongeri F."/>
            <person name="Patil S."/>
            <person name="Petrosino J."/>
            <person name="Pham C."/>
            <person name="Pham P."/>
            <person name="Pu L.-L."/>
            <person name="Puazo M."/>
            <person name="Raj R."/>
            <person name="Reid J."/>
            <person name="Rouhana J."/>
            <person name="Saada N."/>
            <person name="Shang Y."/>
            <person name="Simmons D."/>
            <person name="Thornton R."/>
            <person name="Warren J."/>
            <person name="Weissenberger G."/>
            <person name="Zhang J."/>
            <person name="Zhang L."/>
            <person name="Zhou C."/>
            <person name="Zhu D."/>
            <person name="Muzny D."/>
            <person name="Worley K."/>
            <person name="Gibbs R."/>
        </authorList>
    </citation>
    <scope>NUCLEOTIDE SEQUENCE [LARGE SCALE GENOMIC DNA]</scope>
    <source>
        <strain evidence="7 8">DSM 15436</strain>
    </source>
</reference>
<feature type="transmembrane region" description="Helical" evidence="5">
    <location>
        <begin position="171"/>
        <end position="191"/>
    </location>
</feature>
<dbReference type="PANTHER" id="PTHR23501:SF154">
    <property type="entry name" value="MULTIDRUG-EFFLUX TRANSPORTER RV1634-RELATED"/>
    <property type="match status" value="1"/>
</dbReference>